<comment type="caution">
    <text evidence="1">The sequence shown here is derived from an EMBL/GenBank/DDBJ whole genome shotgun (WGS) entry which is preliminary data.</text>
</comment>
<evidence type="ECO:0000313" key="1">
    <source>
        <dbReference type="EMBL" id="KAI5655001.1"/>
    </source>
</evidence>
<proteinExistence type="predicted"/>
<sequence>MRYKAVDLFHGIRRDDKKPHKKLENLNFNAFGFHIADLDLVIIKLPMSSWVLKLMTRALLLSLIIVSLPWLNVIVHGQPLSNVKGATTANVDDVDQLGMISTSSNTNQHLPQLLFRDLIKEGLVKMGDRALFLTDAGNDEDVTGYNMDIISVSDFKQQSLIPDEMYDFMFVNDLQPAASNLINRILKKEGIVAIQIGNDPRKTFQKLSNYKIVYLRRFDASTIVGMRKMAVRATFIDDQRGSAAAKGRRLLGLPVEAKKAALSNLEDVLLEPPRAASGKSNRYFKRTRYLPDLIGDSLESYPRRVFIDVGLSGKNDASSSSFSNNDPNWFSKHYPTRNTKFEIYNIETVMEEPTSGRSTSATQVGMSDWLRKNVQENEYVVMKAEAEVVEELVKNRSINLVDELFLECKHRGIKKSSERSRRAYWECLALYGMLRDEGIAVHQWWG</sequence>
<organism evidence="1 2">
    <name type="scientific">Catharanthus roseus</name>
    <name type="common">Madagascar periwinkle</name>
    <name type="synonym">Vinca rosea</name>
    <dbReference type="NCBI Taxonomy" id="4058"/>
    <lineage>
        <taxon>Eukaryota</taxon>
        <taxon>Viridiplantae</taxon>
        <taxon>Streptophyta</taxon>
        <taxon>Embryophyta</taxon>
        <taxon>Tracheophyta</taxon>
        <taxon>Spermatophyta</taxon>
        <taxon>Magnoliopsida</taxon>
        <taxon>eudicotyledons</taxon>
        <taxon>Gunneridae</taxon>
        <taxon>Pentapetalae</taxon>
        <taxon>asterids</taxon>
        <taxon>lamiids</taxon>
        <taxon>Gentianales</taxon>
        <taxon>Apocynaceae</taxon>
        <taxon>Rauvolfioideae</taxon>
        <taxon>Vinceae</taxon>
        <taxon>Catharanthinae</taxon>
        <taxon>Catharanthus</taxon>
    </lineage>
</organism>
<name>A0ACC0A2L7_CATRO</name>
<accession>A0ACC0A2L7</accession>
<dbReference type="EMBL" id="CM044707">
    <property type="protein sequence ID" value="KAI5655001.1"/>
    <property type="molecule type" value="Genomic_DNA"/>
</dbReference>
<evidence type="ECO:0000313" key="2">
    <source>
        <dbReference type="Proteomes" id="UP001060085"/>
    </source>
</evidence>
<protein>
    <submittedName>
        <fullName evidence="1">Uncharacterized protein</fullName>
    </submittedName>
</protein>
<dbReference type="Proteomes" id="UP001060085">
    <property type="component" value="Linkage Group LG07"/>
</dbReference>
<reference evidence="2" key="1">
    <citation type="journal article" date="2023" name="Nat. Plants">
        <title>Single-cell RNA sequencing provides a high-resolution roadmap for understanding the multicellular compartmentation of specialized metabolism.</title>
        <authorList>
            <person name="Sun S."/>
            <person name="Shen X."/>
            <person name="Li Y."/>
            <person name="Li Y."/>
            <person name="Wang S."/>
            <person name="Li R."/>
            <person name="Zhang H."/>
            <person name="Shen G."/>
            <person name="Guo B."/>
            <person name="Wei J."/>
            <person name="Xu J."/>
            <person name="St-Pierre B."/>
            <person name="Chen S."/>
            <person name="Sun C."/>
        </authorList>
    </citation>
    <scope>NUCLEOTIDE SEQUENCE [LARGE SCALE GENOMIC DNA]</scope>
</reference>
<keyword evidence="2" id="KW-1185">Reference proteome</keyword>
<gene>
    <name evidence="1" type="ORF">M9H77_32188</name>
</gene>